<evidence type="ECO:0000256" key="1">
    <source>
        <dbReference type="SAM" id="Phobius"/>
    </source>
</evidence>
<organism evidence="2 3">
    <name type="scientific">Candidatus Solincola sediminis</name>
    <dbReference type="NCBI Taxonomy" id="1797199"/>
    <lineage>
        <taxon>Bacteria</taxon>
        <taxon>Bacillati</taxon>
        <taxon>Actinomycetota</taxon>
        <taxon>Candidatus Geothermincolia</taxon>
        <taxon>Candidatus Geothermincolales</taxon>
        <taxon>Candidatus Geothermincolaceae</taxon>
        <taxon>Candidatus Solincola</taxon>
    </lineage>
</organism>
<feature type="transmembrane region" description="Helical" evidence="1">
    <location>
        <begin position="18"/>
        <end position="38"/>
    </location>
</feature>
<name>A0A1F2WJD5_9ACTN</name>
<keyword evidence="1" id="KW-1133">Transmembrane helix</keyword>
<keyword evidence="1" id="KW-0472">Membrane</keyword>
<evidence type="ECO:0000313" key="3">
    <source>
        <dbReference type="Proteomes" id="UP000177876"/>
    </source>
</evidence>
<dbReference type="AlphaFoldDB" id="A0A1F2WJD5"/>
<proteinExistence type="predicted"/>
<evidence type="ECO:0000313" key="2">
    <source>
        <dbReference type="EMBL" id="OFW56941.1"/>
    </source>
</evidence>
<comment type="caution">
    <text evidence="2">The sequence shown here is derived from an EMBL/GenBank/DDBJ whole genome shotgun (WGS) entry which is preliminary data.</text>
</comment>
<dbReference type="Proteomes" id="UP000177876">
    <property type="component" value="Unassembled WGS sequence"/>
</dbReference>
<feature type="transmembrane region" description="Helical" evidence="1">
    <location>
        <begin position="109"/>
        <end position="128"/>
    </location>
</feature>
<reference evidence="2 3" key="1">
    <citation type="journal article" date="2016" name="Nat. Commun.">
        <title>Thousands of microbial genomes shed light on interconnected biogeochemical processes in an aquifer system.</title>
        <authorList>
            <person name="Anantharaman K."/>
            <person name="Brown C.T."/>
            <person name="Hug L.A."/>
            <person name="Sharon I."/>
            <person name="Castelle C.J."/>
            <person name="Probst A.J."/>
            <person name="Thomas B.C."/>
            <person name="Singh A."/>
            <person name="Wilkins M.J."/>
            <person name="Karaoz U."/>
            <person name="Brodie E.L."/>
            <person name="Williams K.H."/>
            <person name="Hubbard S.S."/>
            <person name="Banfield J.F."/>
        </authorList>
    </citation>
    <scope>NUCLEOTIDE SEQUENCE [LARGE SCALE GENOMIC DNA]</scope>
</reference>
<keyword evidence="1" id="KW-0812">Transmembrane</keyword>
<dbReference type="EMBL" id="MELK01000040">
    <property type="protein sequence ID" value="OFW56941.1"/>
    <property type="molecule type" value="Genomic_DNA"/>
</dbReference>
<feature type="transmembrane region" description="Helical" evidence="1">
    <location>
        <begin position="72"/>
        <end position="97"/>
    </location>
</feature>
<feature type="transmembrane region" description="Helical" evidence="1">
    <location>
        <begin position="50"/>
        <end position="66"/>
    </location>
</feature>
<sequence length="140" mass="16073">MSVLLAAAPSVPVANLPIIPIIIGSVLFTWLFTGWLMYRIGRKLGYERPWYAWLPFLFLYMMVELSNRDKDWFWIIAILAFIPCANLIAAIMFFIVIMDLSEKCGKPRWWGLLWLIPVGVWVVMYITGSGEAAPEVPSEF</sequence>
<accession>A0A1F2WJD5</accession>
<protein>
    <recommendedName>
        <fullName evidence="4">Signal peptidase I</fullName>
    </recommendedName>
</protein>
<gene>
    <name evidence="2" type="ORF">A2Y75_07215</name>
</gene>
<evidence type="ECO:0008006" key="4">
    <source>
        <dbReference type="Google" id="ProtNLM"/>
    </source>
</evidence>